<dbReference type="RefSeq" id="WP_011764729.1">
    <property type="nucleotide sequence ID" value="NC_008702.1"/>
</dbReference>
<dbReference type="Pfam" id="PF04375">
    <property type="entry name" value="HemX"/>
    <property type="match status" value="1"/>
</dbReference>
<name>A1K457_AZOSB</name>
<dbReference type="KEGG" id="azo:azo0995"/>
<sequence>MNEETPALTSSPAAAQPAASVEPPPSDPRPAAPSRSSGASGWAVLLAVLALGGAGLAGWQAWETRARVGELRQELASRLNAGDTVAAEARALARQQQEAMAALQGRVGALAAQIEATEGQAAALEALYQEFSRSREDRVVAEVEQAVNVAAQQLQLAGNIEAALIALQGAEARLALQDKGQLAVLRRALAKDIEQLKLQPEVDVGGIALRLERLLERGDALPLAFESQPPANAEHGGEQAAAVEPGRLNVALAFITELGRDVWRELRSLVRVERLDQSEPVLLAPAQSTFLRENLKIRLLTARLALLARDGRTYAADLAQARSWMERFFDTRDERVREAIGELKALEAMSVGDERPALTESFAALRVLQTRAGEPRTPAVAAEPARPANGGRAPAPQR</sequence>
<proteinExistence type="predicted"/>
<feature type="compositionally biased region" description="Pro residues" evidence="2">
    <location>
        <begin position="22"/>
        <end position="31"/>
    </location>
</feature>
<dbReference type="EMBL" id="AM406670">
    <property type="protein sequence ID" value="CAL93612.1"/>
    <property type="molecule type" value="Genomic_DNA"/>
</dbReference>
<protein>
    <submittedName>
        <fullName evidence="3">Uroporphyrin-III C-methyltransferase</fullName>
        <ecNumber evidence="3">2.1.1.107</ecNumber>
    </submittedName>
</protein>
<dbReference type="EC" id="2.1.1.107" evidence="3"/>
<keyword evidence="4" id="KW-1185">Reference proteome</keyword>
<reference evidence="3 4" key="1">
    <citation type="journal article" date="2006" name="Nat. Biotechnol.">
        <title>Complete genome of the mutualistic, N2-fixing grass endophyte Azoarcus sp. strain BH72.</title>
        <authorList>
            <person name="Krause A."/>
            <person name="Ramakumar A."/>
            <person name="Bartels D."/>
            <person name="Battistoni F."/>
            <person name="Bekel T."/>
            <person name="Boch J."/>
            <person name="Boehm M."/>
            <person name="Friedrich F."/>
            <person name="Hurek T."/>
            <person name="Krause L."/>
            <person name="Linke B."/>
            <person name="McHardy A.C."/>
            <person name="Sarkar A."/>
            <person name="Schneiker S."/>
            <person name="Syed A.A."/>
            <person name="Thauer R."/>
            <person name="Vorhoelter F.-J."/>
            <person name="Weidner S."/>
            <person name="Puehler A."/>
            <person name="Reinhold-Hurek B."/>
            <person name="Kaiser O."/>
            <person name="Goesmann A."/>
        </authorList>
    </citation>
    <scope>NUCLEOTIDE SEQUENCE [LARGE SCALE GENOMIC DNA]</scope>
    <source>
        <strain evidence="3 4">BH72</strain>
    </source>
</reference>
<dbReference type="PANTHER" id="PTHR38043">
    <property type="entry name" value="PROTEIN HEMX"/>
    <property type="match status" value="1"/>
</dbReference>
<evidence type="ECO:0000256" key="1">
    <source>
        <dbReference type="SAM" id="Coils"/>
    </source>
</evidence>
<feature type="region of interest" description="Disordered" evidence="2">
    <location>
        <begin position="1"/>
        <end position="36"/>
    </location>
</feature>
<dbReference type="GO" id="GO:0004851">
    <property type="term" value="F:uroporphyrin-III C-methyltransferase activity"/>
    <property type="evidence" value="ECO:0007669"/>
    <property type="project" value="UniProtKB-EC"/>
</dbReference>
<keyword evidence="1" id="KW-0175">Coiled coil</keyword>
<gene>
    <name evidence="3" type="primary">hemX</name>
    <name evidence="3" type="ordered locus">azo0995</name>
</gene>
<dbReference type="InterPro" id="IPR007470">
    <property type="entry name" value="HemX"/>
</dbReference>
<feature type="region of interest" description="Disordered" evidence="2">
    <location>
        <begin position="372"/>
        <end position="398"/>
    </location>
</feature>
<dbReference type="HOGENOM" id="CLU_036381_0_0_4"/>
<keyword evidence="3" id="KW-0489">Methyltransferase</keyword>
<evidence type="ECO:0000313" key="4">
    <source>
        <dbReference type="Proteomes" id="UP000002588"/>
    </source>
</evidence>
<dbReference type="Proteomes" id="UP000002588">
    <property type="component" value="Chromosome"/>
</dbReference>
<accession>A1K457</accession>
<dbReference type="eggNOG" id="COG2959">
    <property type="taxonomic scope" value="Bacteria"/>
</dbReference>
<dbReference type="PANTHER" id="PTHR38043:SF1">
    <property type="entry name" value="PROTEIN HEMX"/>
    <property type="match status" value="1"/>
</dbReference>
<organism evidence="3 4">
    <name type="scientific">Azoarcus sp. (strain BH72)</name>
    <dbReference type="NCBI Taxonomy" id="418699"/>
    <lineage>
        <taxon>Bacteria</taxon>
        <taxon>Pseudomonadati</taxon>
        <taxon>Pseudomonadota</taxon>
        <taxon>Betaproteobacteria</taxon>
        <taxon>Rhodocyclales</taxon>
        <taxon>Zoogloeaceae</taxon>
        <taxon>Azoarcus</taxon>
    </lineage>
</organism>
<dbReference type="GO" id="GO:0032259">
    <property type="term" value="P:methylation"/>
    <property type="evidence" value="ECO:0007669"/>
    <property type="project" value="UniProtKB-KW"/>
</dbReference>
<dbReference type="STRING" id="62928.azo0995"/>
<evidence type="ECO:0000256" key="2">
    <source>
        <dbReference type="SAM" id="MobiDB-lite"/>
    </source>
</evidence>
<feature type="compositionally biased region" description="Low complexity" evidence="2">
    <location>
        <begin position="381"/>
        <end position="398"/>
    </location>
</feature>
<keyword evidence="3" id="KW-0808">Transferase</keyword>
<evidence type="ECO:0000313" key="3">
    <source>
        <dbReference type="EMBL" id="CAL93612.1"/>
    </source>
</evidence>
<feature type="compositionally biased region" description="Low complexity" evidence="2">
    <location>
        <begin position="1"/>
        <end position="21"/>
    </location>
</feature>
<dbReference type="AlphaFoldDB" id="A1K457"/>
<feature type="coiled-coil region" evidence="1">
    <location>
        <begin position="86"/>
        <end position="134"/>
    </location>
</feature>